<dbReference type="GO" id="GO:0097347">
    <property type="term" value="C:TAM protein secretion complex"/>
    <property type="evidence" value="ECO:0007669"/>
    <property type="project" value="TreeGrafter"/>
</dbReference>
<evidence type="ECO:0000313" key="9">
    <source>
        <dbReference type="Proteomes" id="UP000824225"/>
    </source>
</evidence>
<evidence type="ECO:0000256" key="5">
    <source>
        <dbReference type="SAM" id="MobiDB-lite"/>
    </source>
</evidence>
<comment type="caution">
    <text evidence="8">The sequence shown here is derived from an EMBL/GenBank/DDBJ whole genome shotgun (WGS) entry which is preliminary data.</text>
</comment>
<keyword evidence="3 6" id="KW-1133">Transmembrane helix</keyword>
<dbReference type="GO" id="GO:0005886">
    <property type="term" value="C:plasma membrane"/>
    <property type="evidence" value="ECO:0007669"/>
    <property type="project" value="InterPro"/>
</dbReference>
<dbReference type="GO" id="GO:0009306">
    <property type="term" value="P:protein secretion"/>
    <property type="evidence" value="ECO:0007669"/>
    <property type="project" value="InterPro"/>
</dbReference>
<dbReference type="Pfam" id="PF04357">
    <property type="entry name" value="TamB"/>
    <property type="match status" value="1"/>
</dbReference>
<dbReference type="Proteomes" id="UP000824225">
    <property type="component" value="Unassembled WGS sequence"/>
</dbReference>
<protein>
    <submittedName>
        <fullName evidence="8">Translocation/assembly module TamB</fullName>
    </submittedName>
</protein>
<organism evidence="8 9">
    <name type="scientific">Candidatus Mailhella merdigallinarum</name>
    <dbReference type="NCBI Taxonomy" id="2838658"/>
    <lineage>
        <taxon>Bacteria</taxon>
        <taxon>Pseudomonadati</taxon>
        <taxon>Thermodesulfobacteriota</taxon>
        <taxon>Desulfovibrionia</taxon>
        <taxon>Desulfovibrionales</taxon>
        <taxon>Desulfovibrionaceae</taxon>
        <taxon>Mailhella</taxon>
    </lineage>
</organism>
<evidence type="ECO:0000256" key="2">
    <source>
        <dbReference type="ARBA" id="ARBA00022692"/>
    </source>
</evidence>
<keyword evidence="2 6" id="KW-0812">Transmembrane</keyword>
<evidence type="ECO:0000256" key="4">
    <source>
        <dbReference type="ARBA" id="ARBA00023136"/>
    </source>
</evidence>
<evidence type="ECO:0000259" key="7">
    <source>
        <dbReference type="Pfam" id="PF04357"/>
    </source>
</evidence>
<feature type="region of interest" description="Disordered" evidence="5">
    <location>
        <begin position="621"/>
        <end position="642"/>
    </location>
</feature>
<sequence length="1429" mass="148153">MADDTPKQPPRRRGRRALRVLRAIGLFLLCLILLPTLLVGALLLFAHTDPGQRWITSKVNEVLTSALAPSGLTAHIDALTGSLPSRLGFQGLIVADADGPWLVVDQAQLNMGWSALRKRQFVVRSIRVDHPALTRLPHLTERPQTESAPPFDPPALLAKLADWPDWLPSLAVENMDINGLALGPDVAGEAMTLSLHGAASASAQNLQAALSLRRDDKPGAEQAEVRVSLRPDAYLTLSLALAETSDGLLVRAVPPEIAKAPALRLLLQGAAPLADWRGDVHLDLLETDTTEMSGTSVNDREILALKGGLGASPLETAPRLNWNLTVSTGKASIGLWRMAGQKNGRAVTHLSGQAVLERPIIAPDDTKISAEGDKGATLKVQGHLNLDLSDMEWATPRLTALAGPDATLGTDYAVEWRATSSGASGRATDASLASPGLDASLRGLALKGQALSARGDASWHLADLNPLSPASALAITLEADVTDTSGLALPDVSPQGPLELRLRVLGPMSGLNADLTLDGGTLALREEALEKPHVHLSAVDLDVSALTTQLSGKPPADPAATGASATGRGVVEASVRARGQDVNLNSRWEVTPGRDSLTAAVHELSIRAAGLHVDGDVSAVLPVPPSPGSSGGGEDGAAASAPPALSGALRAEVTNWNVLSGLTGVPLRGGKASLTLTLAPEADGQRADAALDLDSLRVDAPDGSERISITKLRGTARVADAFRAPRVDADVGGGEIRAGAVDLSAVRLNAKGPMKGPLVMNVRSKGDVEAEVDASWKPGEVTVQTLRVRLSERFVRTVQPAVDDKPGDGGCPPPCPAGKTPKTAAPVGPWGARLLNPALIRYGADGFSTPGLDLALDPSGTVHLNGALNAQSLKLTFSVDKLDLGLFRPLLPALPEGLVQAQVSLTGTPDRPGGGLVVHLDRLQAPGSLMPPVSCTLEGTLKRAARGGGTFDAALSFPPDALRVLGAKRAGATLSLPLTFTADGLPRPAMKGALRGEAVWEGDIAPLWNFVPLADRRLTGQGDLSLNATGSLERPELTGRVQISRAAYEDLNLGLLLTGIDAEVNLDKSDRHGAAGLLGSLGRASLALKAGDGMGGTLTLNGTLDPVTLAVEARGGMDNLKPLRRQDLRINLSGDATVTGTVAAPDVKASITVNQGELALKELPGGSIAVLPISDAKEKPVAPAPSQAPVGTLNVEVTVPNRFFVRGHGLDSDWKGQVRAQGSLNAPAVVGNLTAARGTLDLLNRTFTLSKGIITFDGGQTINPRLDIVMTYTAANFQADVNIGGTASHPQVNLSSKPAMPQDEIIAQVMFGRSAGKLGRLETLQLAGAAAALAGFGDGGGGVFDLARKSLGVDVLRLGSSDNDDGTLGGSTLEVGKYVSDKVYVGISQGLDADSTGAVVDVDLTRHITLEARTGSTKSEVGVEWSYDY</sequence>
<evidence type="ECO:0000256" key="1">
    <source>
        <dbReference type="ARBA" id="ARBA00004167"/>
    </source>
</evidence>
<dbReference type="PANTHER" id="PTHR36985:SF1">
    <property type="entry name" value="TRANSLOCATION AND ASSEMBLY MODULE SUBUNIT TAMB"/>
    <property type="match status" value="1"/>
</dbReference>
<evidence type="ECO:0000256" key="6">
    <source>
        <dbReference type="SAM" id="Phobius"/>
    </source>
</evidence>
<feature type="domain" description="Translocation and assembly module TamB C-terminal" evidence="7">
    <location>
        <begin position="1089"/>
        <end position="1429"/>
    </location>
</feature>
<proteinExistence type="predicted"/>
<dbReference type="PANTHER" id="PTHR36985">
    <property type="entry name" value="TRANSLOCATION AND ASSEMBLY MODULE SUBUNIT TAMB"/>
    <property type="match status" value="1"/>
</dbReference>
<dbReference type="EMBL" id="DXAN01000028">
    <property type="protein sequence ID" value="HJA09246.1"/>
    <property type="molecule type" value="Genomic_DNA"/>
</dbReference>
<comment type="subcellular location">
    <subcellularLocation>
        <location evidence="1">Membrane</location>
        <topology evidence="1">Single-pass membrane protein</topology>
    </subcellularLocation>
</comment>
<accession>A0A9D2HFK3</accession>
<evidence type="ECO:0000256" key="3">
    <source>
        <dbReference type="ARBA" id="ARBA00022989"/>
    </source>
</evidence>
<reference evidence="8" key="1">
    <citation type="journal article" date="2021" name="PeerJ">
        <title>Extensive microbial diversity within the chicken gut microbiome revealed by metagenomics and culture.</title>
        <authorList>
            <person name="Gilroy R."/>
            <person name="Ravi A."/>
            <person name="Getino M."/>
            <person name="Pursley I."/>
            <person name="Horton D.L."/>
            <person name="Alikhan N.F."/>
            <person name="Baker D."/>
            <person name="Gharbi K."/>
            <person name="Hall N."/>
            <person name="Watson M."/>
            <person name="Adriaenssens E.M."/>
            <person name="Foster-Nyarko E."/>
            <person name="Jarju S."/>
            <person name="Secka A."/>
            <person name="Antonio M."/>
            <person name="Oren A."/>
            <person name="Chaudhuri R.R."/>
            <person name="La Ragione R."/>
            <person name="Hildebrand F."/>
            <person name="Pallen M.J."/>
        </authorList>
    </citation>
    <scope>NUCLEOTIDE SEQUENCE</scope>
    <source>
        <strain evidence="8">CHK186-16707</strain>
    </source>
</reference>
<name>A0A9D2HFK3_9BACT</name>
<feature type="transmembrane region" description="Helical" evidence="6">
    <location>
        <begin position="20"/>
        <end position="46"/>
    </location>
</feature>
<reference evidence="8" key="2">
    <citation type="submission" date="2021-04" db="EMBL/GenBank/DDBJ databases">
        <authorList>
            <person name="Gilroy R."/>
        </authorList>
    </citation>
    <scope>NUCLEOTIDE SEQUENCE</scope>
    <source>
        <strain evidence="8">CHK186-16707</strain>
    </source>
</reference>
<keyword evidence="4 6" id="KW-0472">Membrane</keyword>
<evidence type="ECO:0000313" key="8">
    <source>
        <dbReference type="EMBL" id="HJA09246.1"/>
    </source>
</evidence>
<dbReference type="InterPro" id="IPR007452">
    <property type="entry name" value="TamB_C"/>
</dbReference>
<gene>
    <name evidence="8" type="ORF">H9962_08680</name>
</gene>
<feature type="region of interest" description="Disordered" evidence="5">
    <location>
        <begin position="550"/>
        <end position="569"/>
    </location>
</feature>